<dbReference type="RefSeq" id="WP_221257892.1">
    <property type="nucleotide sequence ID" value="NZ_AP024749.1"/>
</dbReference>
<organism evidence="1 2">
    <name type="scientific">Flavobacterium okayamense</name>
    <dbReference type="NCBI Taxonomy" id="2830782"/>
    <lineage>
        <taxon>Bacteria</taxon>
        <taxon>Pseudomonadati</taxon>
        <taxon>Bacteroidota</taxon>
        <taxon>Flavobacteriia</taxon>
        <taxon>Flavobacteriales</taxon>
        <taxon>Flavobacteriaceae</taxon>
        <taxon>Flavobacterium</taxon>
    </lineage>
</organism>
<keyword evidence="2" id="KW-1185">Reference proteome</keyword>
<gene>
    <name evidence="1" type="ORF">KK2020170_16520</name>
</gene>
<evidence type="ECO:0000313" key="1">
    <source>
        <dbReference type="EMBL" id="BCY28784.1"/>
    </source>
</evidence>
<sequence>MKKIIYIILLGIILNCNNSKSNADSQSELYKLTCENERELLTNPKNNWRIPLELINNINDYISESNVQLKSPNALNGIEKSEYGMSIYSNIFPYSKINGIEIGLMPLVRSTGSGFTSFVEDSFRIEIDEEQKSQLQLKQNVFEFYRNFKPNTEFDSDIRLRYPRIDLTFRGNTFYKMNDVLSRIALGYLEAAELKSEKLFSKNICELNKTELNKLKSDFELNIRIFKMGGIE</sequence>
<reference evidence="1 2" key="1">
    <citation type="submission" date="2021-06" db="EMBL/GenBank/DDBJ databases">
        <title>Whole genome sequences of Flavobacterium sp. KK2020170 and assembly.</title>
        <authorList>
            <person name="Kitahara K."/>
            <person name="Miyoshi S."/>
            <person name="Uesaka K."/>
        </authorList>
    </citation>
    <scope>NUCLEOTIDE SEQUENCE [LARGE SCALE GENOMIC DNA]</scope>
    <source>
        <strain evidence="1 2">KK2020170</strain>
    </source>
</reference>
<evidence type="ECO:0008006" key="3">
    <source>
        <dbReference type="Google" id="ProtNLM"/>
    </source>
</evidence>
<dbReference type="Proteomes" id="UP000825258">
    <property type="component" value="Chromosome"/>
</dbReference>
<proteinExistence type="predicted"/>
<name>A0ABM7S7U6_9FLAO</name>
<protein>
    <recommendedName>
        <fullName evidence="3">TolC family protein</fullName>
    </recommendedName>
</protein>
<dbReference type="EMBL" id="AP024749">
    <property type="protein sequence ID" value="BCY28784.1"/>
    <property type="molecule type" value="Genomic_DNA"/>
</dbReference>
<evidence type="ECO:0000313" key="2">
    <source>
        <dbReference type="Proteomes" id="UP000825258"/>
    </source>
</evidence>
<accession>A0ABM7S7U6</accession>